<feature type="domain" description="Calcineurin-like phosphoesterase" evidence="2">
    <location>
        <begin position="62"/>
        <end position="151"/>
    </location>
</feature>
<dbReference type="Pfam" id="PF00149">
    <property type="entry name" value="Metallophos"/>
    <property type="match status" value="1"/>
</dbReference>
<dbReference type="EMBL" id="QNUK01000073">
    <property type="protein sequence ID" value="KAF5903411.1"/>
    <property type="molecule type" value="Genomic_DNA"/>
</dbReference>
<sequence>MLRWFVVLVVAGLVLACFTSWVLDFYDTTWHSKRSLVQSDGEHVKKKREAPAPGAQLDNIFWFVQVSDIHVSRFRDPRRVPDFERFCTDTIEAINPALVLATGDLTDAKTENKIGSLQHEVEWQAYHNVLKRSRVLEHTKWIDIRGNHDAFNIISPDSVNNYY</sequence>
<organism evidence="3 4">
    <name type="scientific">Clarias magur</name>
    <name type="common">Asian catfish</name>
    <name type="synonym">Macropteronotus magur</name>
    <dbReference type="NCBI Taxonomy" id="1594786"/>
    <lineage>
        <taxon>Eukaryota</taxon>
        <taxon>Metazoa</taxon>
        <taxon>Chordata</taxon>
        <taxon>Craniata</taxon>
        <taxon>Vertebrata</taxon>
        <taxon>Euteleostomi</taxon>
        <taxon>Actinopterygii</taxon>
        <taxon>Neopterygii</taxon>
        <taxon>Teleostei</taxon>
        <taxon>Ostariophysi</taxon>
        <taxon>Siluriformes</taxon>
        <taxon>Clariidae</taxon>
        <taxon>Clarias</taxon>
    </lineage>
</organism>
<feature type="non-terminal residue" evidence="3">
    <location>
        <position position="163"/>
    </location>
</feature>
<dbReference type="PANTHER" id="PTHR14795:SF0">
    <property type="entry name" value="TRANSMEMBRANE PROTEIN 62"/>
    <property type="match status" value="1"/>
</dbReference>
<keyword evidence="3" id="KW-0812">Transmembrane</keyword>
<keyword evidence="1" id="KW-0732">Signal</keyword>
<dbReference type="PROSITE" id="PS51257">
    <property type="entry name" value="PROKAR_LIPOPROTEIN"/>
    <property type="match status" value="1"/>
</dbReference>
<dbReference type="InterPro" id="IPR004843">
    <property type="entry name" value="Calcineurin-like_PHP"/>
</dbReference>
<keyword evidence="4" id="KW-1185">Reference proteome</keyword>
<dbReference type="InterPro" id="IPR029052">
    <property type="entry name" value="Metallo-depent_PP-like"/>
</dbReference>
<dbReference type="OrthoDB" id="27234at2759"/>
<dbReference type="PANTHER" id="PTHR14795">
    <property type="entry name" value="HELICASE RELATED"/>
    <property type="match status" value="1"/>
</dbReference>
<comment type="caution">
    <text evidence="3">The sequence shown here is derived from an EMBL/GenBank/DDBJ whole genome shotgun (WGS) entry which is preliminary data.</text>
</comment>
<proteinExistence type="predicted"/>
<accession>A0A8J4UC98</accession>
<evidence type="ECO:0000259" key="2">
    <source>
        <dbReference type="Pfam" id="PF00149"/>
    </source>
</evidence>
<dbReference type="Gene3D" id="3.60.21.10">
    <property type="match status" value="1"/>
</dbReference>
<reference evidence="3" key="1">
    <citation type="submission" date="2020-07" db="EMBL/GenBank/DDBJ databases">
        <title>Clarias magur genome sequencing, assembly and annotation.</title>
        <authorList>
            <person name="Kushwaha B."/>
            <person name="Kumar R."/>
            <person name="Das P."/>
            <person name="Joshi C.G."/>
            <person name="Kumar D."/>
            <person name="Nagpure N.S."/>
            <person name="Pandey M."/>
            <person name="Agarwal S."/>
            <person name="Srivastava S."/>
            <person name="Singh M."/>
            <person name="Sahoo L."/>
            <person name="Jayasankar P."/>
            <person name="Meher P.K."/>
            <person name="Koringa P.G."/>
            <person name="Iquebal M.A."/>
            <person name="Das S.P."/>
            <person name="Bit A."/>
            <person name="Patnaik S."/>
            <person name="Patel N."/>
            <person name="Shah T.M."/>
            <person name="Hinsu A."/>
            <person name="Jena J.K."/>
        </authorList>
    </citation>
    <scope>NUCLEOTIDE SEQUENCE</scope>
    <source>
        <strain evidence="3">CIFAMagur01</strain>
        <tissue evidence="3">Testis</tissue>
    </source>
</reference>
<name>A0A8J4UC98_CLAMG</name>
<evidence type="ECO:0000313" key="3">
    <source>
        <dbReference type="EMBL" id="KAF5903411.1"/>
    </source>
</evidence>
<keyword evidence="3" id="KW-0472">Membrane</keyword>
<dbReference type="SUPFAM" id="SSF56300">
    <property type="entry name" value="Metallo-dependent phosphatases"/>
    <property type="match status" value="1"/>
</dbReference>
<gene>
    <name evidence="3" type="primary">tmem62</name>
    <name evidence="3" type="ORF">DAT39_006883</name>
</gene>
<protein>
    <submittedName>
        <fullName evidence="3">Transmembrane protein 62</fullName>
    </submittedName>
</protein>
<evidence type="ECO:0000313" key="4">
    <source>
        <dbReference type="Proteomes" id="UP000727407"/>
    </source>
</evidence>
<feature type="signal peptide" evidence="1">
    <location>
        <begin position="1"/>
        <end position="16"/>
    </location>
</feature>
<dbReference type="Proteomes" id="UP000727407">
    <property type="component" value="Unassembled WGS sequence"/>
</dbReference>
<feature type="chain" id="PRO_5035281618" evidence="1">
    <location>
        <begin position="17"/>
        <end position="163"/>
    </location>
</feature>
<dbReference type="GO" id="GO:0016787">
    <property type="term" value="F:hydrolase activity"/>
    <property type="evidence" value="ECO:0007669"/>
    <property type="project" value="InterPro"/>
</dbReference>
<dbReference type="AlphaFoldDB" id="A0A8J4UC98"/>
<evidence type="ECO:0000256" key="1">
    <source>
        <dbReference type="SAM" id="SignalP"/>
    </source>
</evidence>